<reference evidence="1 2" key="1">
    <citation type="submission" date="2017-10" db="EMBL/GenBank/DDBJ databases">
        <authorList>
            <consortium name="Urmite Genomes"/>
        </authorList>
    </citation>
    <scope>NUCLEOTIDE SEQUENCE [LARGE SCALE GENOMIC DNA]</scope>
    <source>
        <strain evidence="1 2">FB-527</strain>
    </source>
</reference>
<keyword evidence="2" id="KW-1185">Reference proteome</keyword>
<organism evidence="1 2">
    <name type="scientific">Mycobacterium simulans</name>
    <dbReference type="NCBI Taxonomy" id="627089"/>
    <lineage>
        <taxon>Bacteria</taxon>
        <taxon>Bacillati</taxon>
        <taxon>Actinomycetota</taxon>
        <taxon>Actinomycetes</taxon>
        <taxon>Mycobacteriales</taxon>
        <taxon>Mycobacteriaceae</taxon>
        <taxon>Mycobacterium</taxon>
    </lineage>
</organism>
<name>A0A7Z7IHR5_9MYCO</name>
<gene>
    <name evidence="1" type="ORF">MSIMFB_01136</name>
</gene>
<comment type="caution">
    <text evidence="1">The sequence shown here is derived from an EMBL/GenBank/DDBJ whole genome shotgun (WGS) entry which is preliminary data.</text>
</comment>
<evidence type="ECO:0000313" key="1">
    <source>
        <dbReference type="EMBL" id="SOJ53637.1"/>
    </source>
</evidence>
<accession>A0A7Z7IHR5</accession>
<sequence length="40" mass="3858">MSGDARFPRLITGAAWLSGARGARGAVGGAVASCAVPTAQ</sequence>
<dbReference type="AlphaFoldDB" id="A0A7Z7IHR5"/>
<evidence type="ECO:0000313" key="2">
    <source>
        <dbReference type="Proteomes" id="UP000554965"/>
    </source>
</evidence>
<dbReference type="EMBL" id="OCTY01000002">
    <property type="protein sequence ID" value="SOJ53637.1"/>
    <property type="molecule type" value="Genomic_DNA"/>
</dbReference>
<proteinExistence type="predicted"/>
<protein>
    <submittedName>
        <fullName evidence="1">Uncharacterized protein</fullName>
    </submittedName>
</protein>
<dbReference type="Proteomes" id="UP000554965">
    <property type="component" value="Unassembled WGS sequence"/>
</dbReference>